<dbReference type="Gene3D" id="3.40.50.300">
    <property type="entry name" value="P-loop containing nucleotide triphosphate hydrolases"/>
    <property type="match status" value="1"/>
</dbReference>
<keyword evidence="4 12" id="KW-0547">Nucleotide-binding</keyword>
<dbReference type="GO" id="GO:0005524">
    <property type="term" value="F:ATP binding"/>
    <property type="evidence" value="ECO:0007669"/>
    <property type="project" value="UniProtKB-UniRule"/>
</dbReference>
<feature type="domain" description="SF4 helicase" evidence="14">
    <location>
        <begin position="199"/>
        <end position="468"/>
    </location>
</feature>
<dbReference type="InterPro" id="IPR016136">
    <property type="entry name" value="DNA_helicase_N/primase_C"/>
</dbReference>
<dbReference type="InterPro" id="IPR007694">
    <property type="entry name" value="DNA_helicase_DnaB-like_C"/>
</dbReference>
<name>A0A517MSW9_9BACT</name>
<evidence type="ECO:0000313" key="16">
    <source>
        <dbReference type="Proteomes" id="UP000319852"/>
    </source>
</evidence>
<protein>
    <recommendedName>
        <fullName evidence="11 12">Replicative DNA helicase</fullName>
        <ecNumber evidence="11 12">5.6.2.3</ecNumber>
    </recommendedName>
</protein>
<comment type="function">
    <text evidence="12">The main replicative DNA helicase, it participates in initiation and elongation during chromosome replication. Travels ahead of the DNA replisome, separating dsDNA into templates for DNA synthesis. A processive ATP-dependent 5'-3' DNA helicase it has DNA-dependent ATPase activity.</text>
</comment>
<dbReference type="Pfam" id="PF00772">
    <property type="entry name" value="DnaB"/>
    <property type="match status" value="1"/>
</dbReference>
<keyword evidence="5 12" id="KW-0378">Hydrolase</keyword>
<gene>
    <name evidence="15" type="primary">dnaC</name>
    <name evidence="15" type="ORF">HG15A2_12550</name>
</gene>
<dbReference type="EMBL" id="CP036263">
    <property type="protein sequence ID" value="QDS97985.1"/>
    <property type="molecule type" value="Genomic_DNA"/>
</dbReference>
<keyword evidence="8 12" id="KW-0238">DNA-binding</keyword>
<dbReference type="PROSITE" id="PS51199">
    <property type="entry name" value="SF4_HELICASE"/>
    <property type="match status" value="1"/>
</dbReference>
<dbReference type="NCBIfam" id="TIGR00665">
    <property type="entry name" value="DnaB"/>
    <property type="match status" value="1"/>
</dbReference>
<comment type="catalytic activity">
    <reaction evidence="10 12">
        <text>ATP + H2O = ADP + phosphate + H(+)</text>
        <dbReference type="Rhea" id="RHEA:13065"/>
        <dbReference type="ChEBI" id="CHEBI:15377"/>
        <dbReference type="ChEBI" id="CHEBI:15378"/>
        <dbReference type="ChEBI" id="CHEBI:30616"/>
        <dbReference type="ChEBI" id="CHEBI:43474"/>
        <dbReference type="ChEBI" id="CHEBI:456216"/>
        <dbReference type="EC" id="5.6.2.3"/>
    </reaction>
</comment>
<evidence type="ECO:0000256" key="4">
    <source>
        <dbReference type="ARBA" id="ARBA00022741"/>
    </source>
</evidence>
<dbReference type="EC" id="5.6.2.3" evidence="11 12"/>
<reference evidence="15 16" key="1">
    <citation type="submission" date="2019-02" db="EMBL/GenBank/DDBJ databases">
        <title>Deep-cultivation of Planctomycetes and their phenomic and genomic characterization uncovers novel biology.</title>
        <authorList>
            <person name="Wiegand S."/>
            <person name="Jogler M."/>
            <person name="Boedeker C."/>
            <person name="Pinto D."/>
            <person name="Vollmers J."/>
            <person name="Rivas-Marin E."/>
            <person name="Kohn T."/>
            <person name="Peeters S.H."/>
            <person name="Heuer A."/>
            <person name="Rast P."/>
            <person name="Oberbeckmann S."/>
            <person name="Bunk B."/>
            <person name="Jeske O."/>
            <person name="Meyerdierks A."/>
            <person name="Storesund J.E."/>
            <person name="Kallscheuer N."/>
            <person name="Luecker S."/>
            <person name="Lage O.M."/>
            <person name="Pohl T."/>
            <person name="Merkel B.J."/>
            <person name="Hornburger P."/>
            <person name="Mueller R.-W."/>
            <person name="Bruemmer F."/>
            <person name="Labrenz M."/>
            <person name="Spormann A.M."/>
            <person name="Op den Camp H."/>
            <person name="Overmann J."/>
            <person name="Amann R."/>
            <person name="Jetten M.S.M."/>
            <person name="Mascher T."/>
            <person name="Medema M.H."/>
            <person name="Devos D.P."/>
            <person name="Kaster A.-K."/>
            <person name="Ovreas L."/>
            <person name="Rohde M."/>
            <person name="Galperin M.Y."/>
            <person name="Jogler C."/>
        </authorList>
    </citation>
    <scope>NUCLEOTIDE SEQUENCE [LARGE SCALE GENOMIC DNA]</scope>
    <source>
        <strain evidence="15 16">HG15A2</strain>
    </source>
</reference>
<keyword evidence="16" id="KW-1185">Reference proteome</keyword>
<dbReference type="GO" id="GO:1990077">
    <property type="term" value="C:primosome complex"/>
    <property type="evidence" value="ECO:0007669"/>
    <property type="project" value="UniProtKB-UniRule"/>
</dbReference>
<proteinExistence type="inferred from homology"/>
<evidence type="ECO:0000256" key="12">
    <source>
        <dbReference type="RuleBase" id="RU362085"/>
    </source>
</evidence>
<dbReference type="AlphaFoldDB" id="A0A517MSW9"/>
<evidence type="ECO:0000256" key="11">
    <source>
        <dbReference type="NCBIfam" id="TIGR00665"/>
    </source>
</evidence>
<dbReference type="GO" id="GO:0043139">
    <property type="term" value="F:5'-3' DNA helicase activity"/>
    <property type="evidence" value="ECO:0007669"/>
    <property type="project" value="UniProtKB-EC"/>
</dbReference>
<dbReference type="KEGG" id="amob:HG15A2_12550"/>
<comment type="similarity">
    <text evidence="1 12">Belongs to the helicase family. DnaB subfamily.</text>
</comment>
<accession>A0A517MSW9</accession>
<evidence type="ECO:0000256" key="6">
    <source>
        <dbReference type="ARBA" id="ARBA00022806"/>
    </source>
</evidence>
<dbReference type="Pfam" id="PF03796">
    <property type="entry name" value="DnaB_C"/>
    <property type="match status" value="1"/>
</dbReference>
<keyword evidence="7 12" id="KW-0067">ATP-binding</keyword>
<dbReference type="RefSeq" id="WP_145058803.1">
    <property type="nucleotide sequence ID" value="NZ_CP036263.1"/>
</dbReference>
<evidence type="ECO:0000256" key="8">
    <source>
        <dbReference type="ARBA" id="ARBA00023125"/>
    </source>
</evidence>
<dbReference type="InterPro" id="IPR007692">
    <property type="entry name" value="DNA_helicase_DnaB"/>
</dbReference>
<evidence type="ECO:0000256" key="1">
    <source>
        <dbReference type="ARBA" id="ARBA00008428"/>
    </source>
</evidence>
<keyword evidence="6 12" id="KW-0347">Helicase</keyword>
<evidence type="ECO:0000256" key="13">
    <source>
        <dbReference type="SAM" id="MobiDB-lite"/>
    </source>
</evidence>
<evidence type="ECO:0000256" key="3">
    <source>
        <dbReference type="ARBA" id="ARBA00022705"/>
    </source>
</evidence>
<dbReference type="InterPro" id="IPR027417">
    <property type="entry name" value="P-loop_NTPase"/>
</dbReference>
<dbReference type="SUPFAM" id="SSF52540">
    <property type="entry name" value="P-loop containing nucleoside triphosphate hydrolases"/>
    <property type="match status" value="1"/>
</dbReference>
<evidence type="ECO:0000313" key="15">
    <source>
        <dbReference type="EMBL" id="QDS97985.1"/>
    </source>
</evidence>
<dbReference type="CDD" id="cd00984">
    <property type="entry name" value="DnaB_C"/>
    <property type="match status" value="1"/>
</dbReference>
<dbReference type="GO" id="GO:0005829">
    <property type="term" value="C:cytosol"/>
    <property type="evidence" value="ECO:0007669"/>
    <property type="project" value="TreeGrafter"/>
</dbReference>
<dbReference type="Gene3D" id="1.10.860.10">
    <property type="entry name" value="DNAb Helicase, Chain A"/>
    <property type="match status" value="1"/>
</dbReference>
<organism evidence="15 16">
    <name type="scientific">Adhaeretor mobilis</name>
    <dbReference type="NCBI Taxonomy" id="1930276"/>
    <lineage>
        <taxon>Bacteria</taxon>
        <taxon>Pseudomonadati</taxon>
        <taxon>Planctomycetota</taxon>
        <taxon>Planctomycetia</taxon>
        <taxon>Pirellulales</taxon>
        <taxon>Lacipirellulaceae</taxon>
        <taxon>Adhaeretor</taxon>
    </lineage>
</organism>
<dbReference type="PANTHER" id="PTHR30153">
    <property type="entry name" value="REPLICATIVE DNA HELICASE DNAB"/>
    <property type="match status" value="1"/>
</dbReference>
<dbReference type="GO" id="GO:0006269">
    <property type="term" value="P:DNA replication, synthesis of primer"/>
    <property type="evidence" value="ECO:0007669"/>
    <property type="project" value="UniProtKB-UniRule"/>
</dbReference>
<dbReference type="OrthoDB" id="9773982at2"/>
<dbReference type="GO" id="GO:0016887">
    <property type="term" value="F:ATP hydrolysis activity"/>
    <property type="evidence" value="ECO:0007669"/>
    <property type="project" value="RHEA"/>
</dbReference>
<evidence type="ECO:0000256" key="9">
    <source>
        <dbReference type="ARBA" id="ARBA00023235"/>
    </source>
</evidence>
<evidence type="ECO:0000256" key="2">
    <source>
        <dbReference type="ARBA" id="ARBA00022515"/>
    </source>
</evidence>
<feature type="region of interest" description="Disordered" evidence="13">
    <location>
        <begin position="1"/>
        <end position="26"/>
    </location>
</feature>
<evidence type="ECO:0000256" key="10">
    <source>
        <dbReference type="ARBA" id="ARBA00048954"/>
    </source>
</evidence>
<evidence type="ECO:0000256" key="5">
    <source>
        <dbReference type="ARBA" id="ARBA00022801"/>
    </source>
</evidence>
<sequence>MADQNGFGSNGNSKGNDRSQRSNSPIDRQLPADLEAERAVLGSILLLPEVFDEVALVIRPDDFYDDANRRIYEHLAAMHDVGQRIDPMLLVDRLRKAEIYDAVGGAAYLAEIGKQVPTAAHAEYYAKMVADKSVLRALIHASTDILHEAYEPSVETRVQLAKAEERVFAILEDRGAGQVSPIADVLQESLDRLDARMDQDHAFGGVETGFDDFDQLTGGLQNSELLILAARPSMGKTALAMNMTEHAVLQANVPTLFVSLEMAALELGDRLLCGVAEVNGNRLRNGTISTDERRQLVEAAATVSQAPLFIDDSPSRTMTEISANARRLKRRHGLGLVVIDYLQLIEPDNPRDPRQEQVSKIARRLKGLARELDVPVLCLAQLNRQVESTRDNKPQLSHLRESGAIEQDADVVMFVHRDEYYMTNEEDRETVRGEADLLIRKQRSGPTGDVKLTWVHEFTRFRNFSHKAYSEFQDFGAPPEGGF</sequence>
<keyword evidence="2 12" id="KW-0639">Primosome</keyword>
<dbReference type="SUPFAM" id="SSF48024">
    <property type="entry name" value="N-terminal domain of DnaB helicase"/>
    <property type="match status" value="1"/>
</dbReference>
<feature type="compositionally biased region" description="Low complexity" evidence="13">
    <location>
        <begin position="1"/>
        <end position="14"/>
    </location>
</feature>
<evidence type="ECO:0000259" key="14">
    <source>
        <dbReference type="PROSITE" id="PS51199"/>
    </source>
</evidence>
<keyword evidence="3 12" id="KW-0235">DNA replication</keyword>
<evidence type="ECO:0000256" key="7">
    <source>
        <dbReference type="ARBA" id="ARBA00022840"/>
    </source>
</evidence>
<dbReference type="Proteomes" id="UP000319852">
    <property type="component" value="Chromosome"/>
</dbReference>
<dbReference type="PANTHER" id="PTHR30153:SF2">
    <property type="entry name" value="REPLICATIVE DNA HELICASE"/>
    <property type="match status" value="1"/>
</dbReference>
<dbReference type="InterPro" id="IPR007693">
    <property type="entry name" value="DNA_helicase_DnaB-like_N"/>
</dbReference>
<keyword evidence="9" id="KW-0413">Isomerase</keyword>
<dbReference type="GO" id="GO:0003677">
    <property type="term" value="F:DNA binding"/>
    <property type="evidence" value="ECO:0007669"/>
    <property type="project" value="UniProtKB-UniRule"/>
</dbReference>
<dbReference type="InterPro" id="IPR036185">
    <property type="entry name" value="DNA_heli_DnaB-like_N_sf"/>
</dbReference>